<reference evidence="2 3" key="1">
    <citation type="journal article" date="2015" name="Genome Announc.">
        <title>Expanding the biotechnology potential of lactobacilli through comparative genomics of 213 strains and associated genera.</title>
        <authorList>
            <person name="Sun Z."/>
            <person name="Harris H.M."/>
            <person name="McCann A."/>
            <person name="Guo C."/>
            <person name="Argimon S."/>
            <person name="Zhang W."/>
            <person name="Yang X."/>
            <person name="Jeffery I.B."/>
            <person name="Cooney J.C."/>
            <person name="Kagawa T.F."/>
            <person name="Liu W."/>
            <person name="Song Y."/>
            <person name="Salvetti E."/>
            <person name="Wrobel A."/>
            <person name="Rasinkangas P."/>
            <person name="Parkhill J."/>
            <person name="Rea M.C."/>
            <person name="O'Sullivan O."/>
            <person name="Ritari J."/>
            <person name="Douillard F.P."/>
            <person name="Paul Ross R."/>
            <person name="Yang R."/>
            <person name="Briner A.E."/>
            <person name="Felis G.E."/>
            <person name="de Vos W.M."/>
            <person name="Barrangou R."/>
            <person name="Klaenhammer T.R."/>
            <person name="Caufield P.W."/>
            <person name="Cui Y."/>
            <person name="Zhang H."/>
            <person name="O'Toole P.W."/>
        </authorList>
    </citation>
    <scope>NUCLEOTIDE SEQUENCE [LARGE SCALE GENOMIC DNA]</scope>
    <source>
        <strain evidence="2 3">DSM 6629</strain>
    </source>
</reference>
<keyword evidence="3" id="KW-1185">Reference proteome</keyword>
<name>A0ABR5PSR7_9LACO</name>
<gene>
    <name evidence="2" type="ORF">FC44_GL001329</name>
</gene>
<sequence length="229" mass="25814">MMKSKKTLIATLATTSIAALLALNPVTINAATKSVNTTQIQKNDKQYVIKNSPELSKWGYIVNVNSPEQPVFVGKDSYKKMLNNQFFKGSKVANPKKIKNVRFKIVKTMTFKNANGGTPQYLITSKNHKYNAWTTDGELRYYAINRKALKAVVTPLKRIHKRNYEGLHNREVKNKHDFNLAVKAAKKLKGNQRKFILASLNQMKKDSSTENDIGNILAWSVGGSWKLNG</sequence>
<feature type="chain" id="PRO_5046933584" description="Surface layer protein A domain-containing protein" evidence="1">
    <location>
        <begin position="31"/>
        <end position="229"/>
    </location>
</feature>
<evidence type="ECO:0000313" key="2">
    <source>
        <dbReference type="EMBL" id="KRM34615.1"/>
    </source>
</evidence>
<protein>
    <recommendedName>
        <fullName evidence="4">Surface layer protein A domain-containing protein</fullName>
    </recommendedName>
</protein>
<accession>A0ABR5PSR7</accession>
<evidence type="ECO:0008006" key="4">
    <source>
        <dbReference type="Google" id="ProtNLM"/>
    </source>
</evidence>
<evidence type="ECO:0000256" key="1">
    <source>
        <dbReference type="SAM" id="SignalP"/>
    </source>
</evidence>
<proteinExistence type="predicted"/>
<dbReference type="EMBL" id="AZGN01000003">
    <property type="protein sequence ID" value="KRM34615.1"/>
    <property type="molecule type" value="Genomic_DNA"/>
</dbReference>
<feature type="signal peptide" evidence="1">
    <location>
        <begin position="1"/>
        <end position="30"/>
    </location>
</feature>
<comment type="caution">
    <text evidence="2">The sequence shown here is derived from an EMBL/GenBank/DDBJ whole genome shotgun (WGS) entry which is preliminary data.</text>
</comment>
<dbReference type="Proteomes" id="UP000051735">
    <property type="component" value="Unassembled WGS sequence"/>
</dbReference>
<keyword evidence="1" id="KW-0732">Signal</keyword>
<organism evidence="2 3">
    <name type="scientific">Lactobacillus intestinalis DSM 6629</name>
    <dbReference type="NCBI Taxonomy" id="1423761"/>
    <lineage>
        <taxon>Bacteria</taxon>
        <taxon>Bacillati</taxon>
        <taxon>Bacillota</taxon>
        <taxon>Bacilli</taxon>
        <taxon>Lactobacillales</taxon>
        <taxon>Lactobacillaceae</taxon>
        <taxon>Lactobacillus</taxon>
    </lineage>
</organism>
<evidence type="ECO:0000313" key="3">
    <source>
        <dbReference type="Proteomes" id="UP000051735"/>
    </source>
</evidence>